<keyword evidence="2" id="KW-0732">Signal</keyword>
<gene>
    <name evidence="3" type="ORF">PH586_15780</name>
</gene>
<accession>A0ABT4XI06</accession>
<feature type="compositionally biased region" description="Low complexity" evidence="1">
    <location>
        <begin position="59"/>
        <end position="69"/>
    </location>
</feature>
<protein>
    <recommendedName>
        <fullName evidence="5">Translation initiation factor 2</fullName>
    </recommendedName>
</protein>
<dbReference type="EMBL" id="JAQJZJ010000007">
    <property type="protein sequence ID" value="MDA7087851.1"/>
    <property type="molecule type" value="Genomic_DNA"/>
</dbReference>
<evidence type="ECO:0000313" key="3">
    <source>
        <dbReference type="EMBL" id="MDA7087851.1"/>
    </source>
</evidence>
<dbReference type="PROSITE" id="PS51257">
    <property type="entry name" value="PROKAR_LIPOPROTEIN"/>
    <property type="match status" value="1"/>
</dbReference>
<keyword evidence="4" id="KW-1185">Reference proteome</keyword>
<sequence>MSMISFRFLLLLLALLAMSACDDEKSTTAVPAEPAKPAVSVVPPPVADAAPTPAPKPLTKPVDQQASEPARPKPKPKPAVVSKPVAKKDSVVAAPPQADLDLSLPADLFEELQSFVAPDELPSPALLPPLFRAEQAAESPFQLNGKLITNERGDDYLDSLEGAELQFEFKR</sequence>
<reference evidence="3 4" key="1">
    <citation type="submission" date="2023-01" db="EMBL/GenBank/DDBJ databases">
        <title>Pseudomonas SA3-5T sp. nov., isolated from tidal flat sediment.</title>
        <authorList>
            <person name="Kim H.S."/>
            <person name="Kim J.-S."/>
            <person name="Suh M.K."/>
            <person name="Eom M.K."/>
            <person name="Lee J.-S."/>
        </authorList>
    </citation>
    <scope>NUCLEOTIDE SEQUENCE [LARGE SCALE GENOMIC DNA]</scope>
    <source>
        <strain evidence="3 4">SA3-5</strain>
    </source>
</reference>
<dbReference type="Proteomes" id="UP001212042">
    <property type="component" value="Unassembled WGS sequence"/>
</dbReference>
<feature type="region of interest" description="Disordered" evidence="1">
    <location>
        <begin position="24"/>
        <end position="88"/>
    </location>
</feature>
<evidence type="ECO:0000256" key="1">
    <source>
        <dbReference type="SAM" id="MobiDB-lite"/>
    </source>
</evidence>
<organism evidence="3 4">
    <name type="scientific">Pseudomonas aestuarii</name>
    <dbReference type="NCBI Taxonomy" id="3018340"/>
    <lineage>
        <taxon>Bacteria</taxon>
        <taxon>Pseudomonadati</taxon>
        <taxon>Pseudomonadota</taxon>
        <taxon>Gammaproteobacteria</taxon>
        <taxon>Pseudomonadales</taxon>
        <taxon>Pseudomonadaceae</taxon>
        <taxon>Pseudomonas</taxon>
    </lineage>
</organism>
<feature type="chain" id="PRO_5045489249" description="Translation initiation factor 2" evidence="2">
    <location>
        <begin position="20"/>
        <end position="171"/>
    </location>
</feature>
<evidence type="ECO:0000256" key="2">
    <source>
        <dbReference type="SAM" id="SignalP"/>
    </source>
</evidence>
<proteinExistence type="predicted"/>
<name>A0ABT4XI06_9PSED</name>
<feature type="compositionally biased region" description="Low complexity" evidence="1">
    <location>
        <begin position="27"/>
        <end position="41"/>
    </location>
</feature>
<evidence type="ECO:0000313" key="4">
    <source>
        <dbReference type="Proteomes" id="UP001212042"/>
    </source>
</evidence>
<feature type="signal peptide" evidence="2">
    <location>
        <begin position="1"/>
        <end position="19"/>
    </location>
</feature>
<comment type="caution">
    <text evidence="3">The sequence shown here is derived from an EMBL/GenBank/DDBJ whole genome shotgun (WGS) entry which is preliminary data.</text>
</comment>
<evidence type="ECO:0008006" key="5">
    <source>
        <dbReference type="Google" id="ProtNLM"/>
    </source>
</evidence>
<feature type="compositionally biased region" description="Pro residues" evidence="1">
    <location>
        <begin position="42"/>
        <end position="58"/>
    </location>
</feature>